<evidence type="ECO:0000256" key="1">
    <source>
        <dbReference type="ARBA" id="ARBA00004141"/>
    </source>
</evidence>
<dbReference type="Pfam" id="PF01544">
    <property type="entry name" value="CorA"/>
    <property type="match status" value="1"/>
</dbReference>
<dbReference type="PANTHER" id="PTHR21535">
    <property type="entry name" value="MAGNESIUM AND COBALT TRANSPORT PROTEIN/MITOCHONDRIAL IMPORT INNER MEMBRANE TRANSLOCASE SUBUNIT TIM8"/>
    <property type="match status" value="1"/>
</dbReference>
<feature type="compositionally biased region" description="Low complexity" evidence="6">
    <location>
        <begin position="232"/>
        <end position="255"/>
    </location>
</feature>
<keyword evidence="9" id="KW-1185">Reference proteome</keyword>
<feature type="region of interest" description="Disordered" evidence="6">
    <location>
        <begin position="179"/>
        <end position="203"/>
    </location>
</feature>
<feature type="compositionally biased region" description="Polar residues" evidence="6">
    <location>
        <begin position="294"/>
        <end position="321"/>
    </location>
</feature>
<accession>A0A9W8B057</accession>
<feature type="transmembrane region" description="Helical" evidence="7">
    <location>
        <begin position="794"/>
        <end position="817"/>
    </location>
</feature>
<keyword evidence="3 7" id="KW-0812">Transmembrane</keyword>
<dbReference type="InterPro" id="IPR045863">
    <property type="entry name" value="CorA_TM1_TM2"/>
</dbReference>
<dbReference type="EMBL" id="JANBPY010000065">
    <property type="protein sequence ID" value="KAJ1969374.1"/>
    <property type="molecule type" value="Genomic_DNA"/>
</dbReference>
<evidence type="ECO:0000313" key="8">
    <source>
        <dbReference type="EMBL" id="KAJ1969374.1"/>
    </source>
</evidence>
<comment type="similarity">
    <text evidence="2">Belongs to the CorA metal ion transporter (MIT) (TC 1.A.35) family.</text>
</comment>
<dbReference type="CDD" id="cd12829">
    <property type="entry name" value="Alr1p-like"/>
    <property type="match status" value="1"/>
</dbReference>
<evidence type="ECO:0000256" key="2">
    <source>
        <dbReference type="ARBA" id="ARBA00009765"/>
    </source>
</evidence>
<keyword evidence="5 7" id="KW-0472">Membrane</keyword>
<dbReference type="Gene3D" id="3.30.460.20">
    <property type="entry name" value="CorA soluble domain-like"/>
    <property type="match status" value="1"/>
</dbReference>
<name>A0A9W8B057_9FUNG</name>
<comment type="caution">
    <text evidence="8">The sequence shown here is derived from an EMBL/GenBank/DDBJ whole genome shotgun (WGS) entry which is preliminary data.</text>
</comment>
<dbReference type="PANTHER" id="PTHR21535:SF51">
    <property type="entry name" value="MANGANESE RESISTANCE PROTEIN MNR2"/>
    <property type="match status" value="1"/>
</dbReference>
<evidence type="ECO:0000256" key="4">
    <source>
        <dbReference type="ARBA" id="ARBA00022989"/>
    </source>
</evidence>
<feature type="region of interest" description="Disordered" evidence="6">
    <location>
        <begin position="221"/>
        <end position="361"/>
    </location>
</feature>
<reference evidence="8" key="1">
    <citation type="submission" date="2022-07" db="EMBL/GenBank/DDBJ databases">
        <title>Phylogenomic reconstructions and comparative analyses of Kickxellomycotina fungi.</title>
        <authorList>
            <person name="Reynolds N.K."/>
            <person name="Stajich J.E."/>
            <person name="Barry K."/>
            <person name="Grigoriev I.V."/>
            <person name="Crous P."/>
            <person name="Smith M.E."/>
        </authorList>
    </citation>
    <scope>NUCLEOTIDE SEQUENCE</scope>
    <source>
        <strain evidence="8">RSA 1196</strain>
    </source>
</reference>
<dbReference type="OrthoDB" id="29879at2759"/>
<feature type="region of interest" description="Disordered" evidence="6">
    <location>
        <begin position="1"/>
        <end position="144"/>
    </location>
</feature>
<sequence>MGNQTKRTCAETSSGTESDKEDPGAKETTRLLPKVDKTTDRASPLDAQFTQVLHVGDPVSSGSRQGAPPIPTAASTPSQSRPRRRKMSKLRKHRSQQSFISNEPREEHQPRWDSPSHSGRQHWPADLLPAFPTRSTTFNTSRDTNYTPRRRWWNAVEATRTASSLTVGPIGLTSAISPYTSSSGSSASSLVHNGGGPTIGTTHSEGALLNHVEFVCGAGENNDEAEDEGRSTAKASTSSSNSGTTTSSTKPPTSGGAKEPTLKSNLLPCHTAADPRRPIPSYAAISSPPPLDSHPSTHSISADSTPSSVHPNAIDNRTGTSYPECEPLLPTSRVNSQHPTPTDRFTRWLGNGAPARRAIPPHLYHEKLRPFSPGVRRDAPYSFDGSSPSVADPRLPPSTAKRNGGIPPSGYMSDASTGHISRQSSSIFVPLPSAHGAESGITPSGRSKVEIGPDWEAIRYFTQHGDIPPAQDPSGMVSTNPVDSLFGGYSGNLTDDSCYVDDETFLDPHFRFTYFSPSIGTIRARELLDLQTPQQSLEELLSASKQCFWIDVLAPTVRDMMVLSRFFHIHPLTVEDILTEDAREKCETFQNYYFINFRTFQMDPSGEQYLDPISMYMVVLKEGIISFHSHVNPHLRHVLRRIRHMLNATTITPDWINYALIDDITDHFQPVMRLVETEVDSVDELVLILNESEQSDMLRRIGLARKTVISLLRLLGNKPDVVRSLMKRFEANYTGTGTFHTQETQLYLGDIQDHLLTMIQNTNHYEAILSRSHANYLAQISFEITQTSNRTNDVVAKLSAIASILVPLNIVTGLWGMNVPVPGQETADLQWFTLIVLMLAVFAGVVLFISRRSFVWFEK</sequence>
<evidence type="ECO:0000256" key="3">
    <source>
        <dbReference type="ARBA" id="ARBA00022692"/>
    </source>
</evidence>
<organism evidence="8 9">
    <name type="scientific">Dispira parvispora</name>
    <dbReference type="NCBI Taxonomy" id="1520584"/>
    <lineage>
        <taxon>Eukaryota</taxon>
        <taxon>Fungi</taxon>
        <taxon>Fungi incertae sedis</taxon>
        <taxon>Zoopagomycota</taxon>
        <taxon>Kickxellomycotina</taxon>
        <taxon>Dimargaritomycetes</taxon>
        <taxon>Dimargaritales</taxon>
        <taxon>Dimargaritaceae</taxon>
        <taxon>Dispira</taxon>
    </lineage>
</organism>
<dbReference type="Proteomes" id="UP001150925">
    <property type="component" value="Unassembled WGS sequence"/>
</dbReference>
<dbReference type="AlphaFoldDB" id="A0A9W8B057"/>
<feature type="compositionally biased region" description="Polar residues" evidence="6">
    <location>
        <begin position="1"/>
        <end position="16"/>
    </location>
</feature>
<dbReference type="GO" id="GO:0010961">
    <property type="term" value="P:intracellular magnesium ion homeostasis"/>
    <property type="evidence" value="ECO:0007669"/>
    <property type="project" value="TreeGrafter"/>
</dbReference>
<dbReference type="Gene3D" id="1.20.58.340">
    <property type="entry name" value="Magnesium transport protein CorA, transmembrane region"/>
    <property type="match status" value="2"/>
</dbReference>
<evidence type="ECO:0000313" key="9">
    <source>
        <dbReference type="Proteomes" id="UP001150925"/>
    </source>
</evidence>
<evidence type="ECO:0000256" key="5">
    <source>
        <dbReference type="ARBA" id="ARBA00023136"/>
    </source>
</evidence>
<feature type="region of interest" description="Disordered" evidence="6">
    <location>
        <begin position="375"/>
        <end position="418"/>
    </location>
</feature>
<dbReference type="InterPro" id="IPR044089">
    <property type="entry name" value="Alr1-like"/>
</dbReference>
<dbReference type="GO" id="GO:0016020">
    <property type="term" value="C:membrane"/>
    <property type="evidence" value="ECO:0007669"/>
    <property type="project" value="UniProtKB-SubCell"/>
</dbReference>
<feature type="compositionally biased region" description="Low complexity" evidence="6">
    <location>
        <begin position="179"/>
        <end position="189"/>
    </location>
</feature>
<evidence type="ECO:0000256" key="7">
    <source>
        <dbReference type="SAM" id="Phobius"/>
    </source>
</evidence>
<dbReference type="InterPro" id="IPR002523">
    <property type="entry name" value="MgTranspt_CorA/ZnTranspt_ZntB"/>
</dbReference>
<keyword evidence="4 7" id="KW-1133">Transmembrane helix</keyword>
<protein>
    <submittedName>
        <fullName evidence="8">CorA metal ion transporter</fullName>
    </submittedName>
</protein>
<dbReference type="SUPFAM" id="SSF143865">
    <property type="entry name" value="CorA soluble domain-like"/>
    <property type="match status" value="1"/>
</dbReference>
<feature type="compositionally biased region" description="Basic residues" evidence="6">
    <location>
        <begin position="81"/>
        <end position="95"/>
    </location>
</feature>
<proteinExistence type="inferred from homology"/>
<dbReference type="GO" id="GO:0015095">
    <property type="term" value="F:magnesium ion transmembrane transporter activity"/>
    <property type="evidence" value="ECO:0007669"/>
    <property type="project" value="InterPro"/>
</dbReference>
<feature type="transmembrane region" description="Helical" evidence="7">
    <location>
        <begin position="829"/>
        <end position="849"/>
    </location>
</feature>
<feature type="compositionally biased region" description="Polar residues" evidence="6">
    <location>
        <begin position="133"/>
        <end position="144"/>
    </location>
</feature>
<comment type="subcellular location">
    <subcellularLocation>
        <location evidence="1">Membrane</location>
        <topology evidence="1">Multi-pass membrane protein</topology>
    </subcellularLocation>
</comment>
<feature type="compositionally biased region" description="Basic and acidic residues" evidence="6">
    <location>
        <begin position="17"/>
        <end position="40"/>
    </location>
</feature>
<evidence type="ECO:0000256" key="6">
    <source>
        <dbReference type="SAM" id="MobiDB-lite"/>
    </source>
</evidence>
<gene>
    <name evidence="8" type="primary">MNR2_1</name>
    <name evidence="8" type="ORF">IWQ62_000662</name>
</gene>
<dbReference type="InterPro" id="IPR045861">
    <property type="entry name" value="CorA_cytoplasmic_dom"/>
</dbReference>
<dbReference type="SUPFAM" id="SSF144083">
    <property type="entry name" value="Magnesium transport protein CorA, transmembrane region"/>
    <property type="match status" value="1"/>
</dbReference>